<accession>A0A510XT64</accession>
<protein>
    <submittedName>
        <fullName evidence="2">Uncharacterized protein</fullName>
    </submittedName>
</protein>
<dbReference type="EMBL" id="BJUM01000008">
    <property type="protein sequence ID" value="GEK54226.1"/>
    <property type="molecule type" value="Genomic_DNA"/>
</dbReference>
<dbReference type="AlphaFoldDB" id="A0A510XT64"/>
<organism evidence="2 3">
    <name type="scientific">Pseudoalteromonas espejiana</name>
    <dbReference type="NCBI Taxonomy" id="28107"/>
    <lineage>
        <taxon>Bacteria</taxon>
        <taxon>Pseudomonadati</taxon>
        <taxon>Pseudomonadota</taxon>
        <taxon>Gammaproteobacteria</taxon>
        <taxon>Alteromonadales</taxon>
        <taxon>Pseudoalteromonadaceae</taxon>
        <taxon>Pseudoalteromonas</taxon>
    </lineage>
</organism>
<evidence type="ECO:0000313" key="2">
    <source>
        <dbReference type="EMBL" id="GEK54226.1"/>
    </source>
</evidence>
<feature type="region of interest" description="Disordered" evidence="1">
    <location>
        <begin position="1"/>
        <end position="20"/>
    </location>
</feature>
<proteinExistence type="predicted"/>
<dbReference type="Proteomes" id="UP000321419">
    <property type="component" value="Unassembled WGS sequence"/>
</dbReference>
<reference evidence="2 3" key="1">
    <citation type="submission" date="2019-07" db="EMBL/GenBank/DDBJ databases">
        <title>Whole genome shotgun sequence of Pseudoalteromonas espejiana NBRC 102222.</title>
        <authorList>
            <person name="Hosoyama A."/>
            <person name="Uohara A."/>
            <person name="Ohji S."/>
            <person name="Ichikawa N."/>
        </authorList>
    </citation>
    <scope>NUCLEOTIDE SEQUENCE [LARGE SCALE GENOMIC DNA]</scope>
    <source>
        <strain evidence="2 3">NBRC 102222</strain>
    </source>
</reference>
<comment type="caution">
    <text evidence="2">The sequence shown here is derived from an EMBL/GenBank/DDBJ whole genome shotgun (WGS) entry which is preliminary data.</text>
</comment>
<gene>
    <name evidence="2" type="ORF">PES01_10710</name>
</gene>
<name>A0A510XT64_9GAMM</name>
<keyword evidence="3" id="KW-1185">Reference proteome</keyword>
<evidence type="ECO:0000313" key="3">
    <source>
        <dbReference type="Proteomes" id="UP000321419"/>
    </source>
</evidence>
<evidence type="ECO:0000256" key="1">
    <source>
        <dbReference type="SAM" id="MobiDB-lite"/>
    </source>
</evidence>
<sequence length="64" mass="7301">MGMSTQDMRQRAGTARLAAEQQRAAWRRAMNEGLPARARHHAEQAVRFAKECRQLMARSGAAYW</sequence>